<feature type="compositionally biased region" description="Basic and acidic residues" evidence="17">
    <location>
        <begin position="560"/>
        <end position="589"/>
    </location>
</feature>
<dbReference type="Gene3D" id="2.170.270.10">
    <property type="entry name" value="SET domain"/>
    <property type="match status" value="1"/>
</dbReference>
<comment type="subunit">
    <text evidence="12">Component of the Set1C/COMPASS complex.</text>
</comment>
<keyword evidence="6 16" id="KW-0489">Methyltransferase</keyword>
<name>A0A9P4IH63_9PEZI</name>
<evidence type="ECO:0000256" key="16">
    <source>
        <dbReference type="PIRNR" id="PIRNR037104"/>
    </source>
</evidence>
<keyword evidence="7 16" id="KW-0808">Transferase</keyword>
<feature type="compositionally biased region" description="Pro residues" evidence="17">
    <location>
        <begin position="432"/>
        <end position="441"/>
    </location>
</feature>
<dbReference type="SMART" id="SM00508">
    <property type="entry name" value="PostSET"/>
    <property type="match status" value="1"/>
</dbReference>
<dbReference type="InterPro" id="IPR012677">
    <property type="entry name" value="Nucleotide-bd_a/b_plait_sf"/>
</dbReference>
<dbReference type="PANTHER" id="PTHR45814">
    <property type="entry name" value="HISTONE-LYSINE N-METHYLTRANSFERASE SETD1"/>
    <property type="match status" value="1"/>
</dbReference>
<accession>A0A9P4IH63</accession>
<evidence type="ECO:0000256" key="9">
    <source>
        <dbReference type="ARBA" id="ARBA00022853"/>
    </source>
</evidence>
<evidence type="ECO:0000256" key="10">
    <source>
        <dbReference type="ARBA" id="ARBA00023242"/>
    </source>
</evidence>
<protein>
    <recommendedName>
        <fullName evidence="4 16">Histone-lysine N-methyltransferase, H3 lysine-4 specific</fullName>
        <ecNumber evidence="3 16">2.1.1.354</ecNumber>
    </recommendedName>
</protein>
<evidence type="ECO:0000256" key="11">
    <source>
        <dbReference type="ARBA" id="ARBA00044492"/>
    </source>
</evidence>
<evidence type="ECO:0000256" key="14">
    <source>
        <dbReference type="ARBA" id="ARBA00047583"/>
    </source>
</evidence>
<keyword evidence="5 16" id="KW-0158">Chromosome</keyword>
<feature type="region of interest" description="Disordered" evidence="17">
    <location>
        <begin position="548"/>
        <end position="589"/>
    </location>
</feature>
<dbReference type="GO" id="GO:0048188">
    <property type="term" value="C:Set1C/COMPASS complex"/>
    <property type="evidence" value="ECO:0007669"/>
    <property type="project" value="InterPro"/>
</dbReference>
<gene>
    <name evidence="20" type="ORF">NA57DRAFT_39103</name>
</gene>
<dbReference type="InterPro" id="IPR017111">
    <property type="entry name" value="Set1_fungi"/>
</dbReference>
<evidence type="ECO:0000256" key="17">
    <source>
        <dbReference type="SAM" id="MobiDB-lite"/>
    </source>
</evidence>
<dbReference type="InterPro" id="IPR001214">
    <property type="entry name" value="SET_dom"/>
</dbReference>
<dbReference type="Pfam" id="PF11767">
    <property type="entry name" value="SET_assoc"/>
    <property type="match status" value="1"/>
</dbReference>
<dbReference type="EC" id="2.1.1.354" evidence="3 16"/>
<comment type="catalytic activity">
    <reaction evidence="13 16">
        <text>L-lysyl(4)-[histone H3] + 3 S-adenosyl-L-methionine = N(6),N(6),N(6)-trimethyl-L-lysyl(4)-[histone H3] + 3 S-adenosyl-L-homocysteine + 3 H(+)</text>
        <dbReference type="Rhea" id="RHEA:60260"/>
        <dbReference type="Rhea" id="RHEA-COMP:15537"/>
        <dbReference type="Rhea" id="RHEA-COMP:15547"/>
        <dbReference type="ChEBI" id="CHEBI:15378"/>
        <dbReference type="ChEBI" id="CHEBI:29969"/>
        <dbReference type="ChEBI" id="CHEBI:57856"/>
        <dbReference type="ChEBI" id="CHEBI:59789"/>
        <dbReference type="ChEBI" id="CHEBI:61961"/>
        <dbReference type="EC" id="2.1.1.354"/>
    </reaction>
</comment>
<keyword evidence="8 16" id="KW-0949">S-adenosyl-L-methionine</keyword>
<sequence>MSRASASSIADFSSQAPDSHHKKRKQPSEGGDLNGASHTDSATPYSTKRSRTEPSRGEKLAGGASAHKEPGKIFTARDDDDSHKGDNGDLLNGVGSASSLASTASSVFSHGAQPNMATYTGVSGHQHALTPLTNTDSSPPGKNLSPRSAKAPSDLMTLKSAELYATADVTSNNVSETITPIHTPPETHQQARPGPGEEKGSKLVWDPELDEKLSAKDKKRFKAKYKQFGHESNPLPPPDPRLAIAGYTEGLYNRKGAQNKAKLRVAPYLAKMHAIDPRHDEWFTPPKQVVVTGLDPLTPEAQIRTIFGSYGEIAEFTNQADPASGSFLGICLIRYKDSKPLRGTPIPAVTAARRAEQEGSGQKIGFNVVKVTRDRTGRNCRNLVEGKIKQLRAEQEKLALLEEKRKPHTPTISVIEKGPPPGAPKGPSGRGAPPPPAPVGPRTPVIAAPRNAAHALVENDTVLNTIKRRPYIFIACCYVPVLGTTIPHLKKRLKVYDWREVRVDKTGYFIVFEDSKRGEDECVRCFKECHMCALFTYVMNMECQQYGNPNYERSPSPERVLAEKKRKEEQERLREQDEKDFENEKKQRAEALDPVRGALEELVPALRNIIMSDIKSRIAAPALYDLLDPDRHVAKRRKYSIEDPRSNDKVAPTLPLLKGDMSPSVGTPDSRAHGFAGHRGRPGRFERGGRRKDLLPRPINAFLDERRKRPVPTRRPAVQSLHRRLMAFDESEDESEDEKRTILTRGSEAPESRPISRASPGIEEDLQPRHKRRRLEAGWGADSDDEQIEAIARRSLGHLIGKQPEDMAAHELEQVLCTLPRSSKLRQRAAAEVKLRKRTAEEDDVLFFGKSATPSAVDVPMDDSASVDVSIATPEPESLPVKTVAKKKTAVARPKKKTKKELAAEAEALKARAKAQGLDENFLANLEADQAEAEEERPPEIEWGISKEIPRKTVEDDPGLLMDVDGWQLLAKDDEDIKLLKGLLKSHTSTGISDADLWSYKQKQFKSLNNGGSHGPLYSETKIEGYYVPNSTGSARTEGFKKILQSEKSMYLPHRIRVQREREEREKKAKMDPHATSEAAKAAAAKTAATASSRANRLNNRRLANDITLQRATLGASSDALRFNQLLKRKKNVRFDRSAIHNWGLYAGEDIQANDFIIEYVGEKVRQRVANLREERYLKQGIGSSYLFRIGDDSVIDATKKGGIARFINHSCTPNCTAKIIQSEGTSRICIYSCRDIAKDEELTYDYKFEREINSDDRIPCLCGSVGCKGFLN</sequence>
<evidence type="ECO:0000256" key="12">
    <source>
        <dbReference type="ARBA" id="ARBA00044515"/>
    </source>
</evidence>
<evidence type="ECO:0000313" key="21">
    <source>
        <dbReference type="Proteomes" id="UP000799772"/>
    </source>
</evidence>
<feature type="compositionally biased region" description="Polar residues" evidence="17">
    <location>
        <begin position="131"/>
        <end position="140"/>
    </location>
</feature>
<dbReference type="SUPFAM" id="SSF54928">
    <property type="entry name" value="RNA-binding domain, RBD"/>
    <property type="match status" value="1"/>
</dbReference>
<feature type="region of interest" description="Disordered" evidence="17">
    <location>
        <begin position="409"/>
        <end position="445"/>
    </location>
</feature>
<dbReference type="InterPro" id="IPR046341">
    <property type="entry name" value="SET_dom_sf"/>
</dbReference>
<keyword evidence="21" id="KW-1185">Reference proteome</keyword>
<evidence type="ECO:0000256" key="13">
    <source>
        <dbReference type="ARBA" id="ARBA00047571"/>
    </source>
</evidence>
<evidence type="ECO:0000256" key="1">
    <source>
        <dbReference type="ARBA" id="ARBA00004123"/>
    </source>
</evidence>
<keyword evidence="10 16" id="KW-0539">Nucleus</keyword>
<dbReference type="SMART" id="SM00317">
    <property type="entry name" value="SET"/>
    <property type="match status" value="1"/>
</dbReference>
<dbReference type="OrthoDB" id="308383at2759"/>
<evidence type="ECO:0000256" key="6">
    <source>
        <dbReference type="ARBA" id="ARBA00022603"/>
    </source>
</evidence>
<feature type="compositionally biased region" description="Low complexity" evidence="17">
    <location>
        <begin position="177"/>
        <end position="190"/>
    </location>
</feature>
<keyword evidence="9 16" id="KW-0156">Chromatin regulator</keyword>
<dbReference type="PROSITE" id="PS50868">
    <property type="entry name" value="POST_SET"/>
    <property type="match status" value="1"/>
</dbReference>
<dbReference type="EMBL" id="ML978126">
    <property type="protein sequence ID" value="KAF2099210.1"/>
    <property type="molecule type" value="Genomic_DNA"/>
</dbReference>
<feature type="domain" description="SET" evidence="18">
    <location>
        <begin position="1131"/>
        <end position="1248"/>
    </location>
</feature>
<feature type="region of interest" description="Disordered" evidence="17">
    <location>
        <begin position="1"/>
        <end position="96"/>
    </location>
</feature>
<feature type="compositionally biased region" description="Basic and acidic residues" evidence="17">
    <location>
        <begin position="50"/>
        <end position="59"/>
    </location>
</feature>
<evidence type="ECO:0000259" key="18">
    <source>
        <dbReference type="PROSITE" id="PS50280"/>
    </source>
</evidence>
<dbReference type="InterPro" id="IPR003616">
    <property type="entry name" value="Post-SET_dom"/>
</dbReference>
<feature type="compositionally biased region" description="Basic and acidic residues" evidence="17">
    <location>
        <begin position="66"/>
        <end position="87"/>
    </location>
</feature>
<dbReference type="PIRSF" id="PIRSF037104">
    <property type="entry name" value="Histone_H3-K4_mtfrase_Set1_fun"/>
    <property type="match status" value="1"/>
</dbReference>
<feature type="region of interest" description="Disordered" evidence="17">
    <location>
        <begin position="118"/>
        <end position="153"/>
    </location>
</feature>
<dbReference type="InterPro" id="IPR035979">
    <property type="entry name" value="RBD_domain_sf"/>
</dbReference>
<comment type="catalytic activity">
    <reaction evidence="15">
        <text>N(6),N(6)-dimethyl-L-lysyl(4)-[histone H3] + S-adenosyl-L-methionine = N(6),N(6),N(6)-trimethyl-L-lysyl(4)-[histone H3] + S-adenosyl-L-homocysteine + H(+)</text>
        <dbReference type="Rhea" id="RHEA:60272"/>
        <dbReference type="Rhea" id="RHEA-COMP:15537"/>
        <dbReference type="Rhea" id="RHEA-COMP:15540"/>
        <dbReference type="ChEBI" id="CHEBI:15378"/>
        <dbReference type="ChEBI" id="CHEBI:57856"/>
        <dbReference type="ChEBI" id="CHEBI:59789"/>
        <dbReference type="ChEBI" id="CHEBI:61961"/>
        <dbReference type="ChEBI" id="CHEBI:61976"/>
    </reaction>
</comment>
<evidence type="ECO:0000256" key="15">
    <source>
        <dbReference type="ARBA" id="ARBA00049129"/>
    </source>
</evidence>
<comment type="subunit">
    <text evidence="16">Component of the COMPASS (Set1C) complex.</text>
</comment>
<feature type="region of interest" description="Disordered" evidence="17">
    <location>
        <begin position="177"/>
        <end position="202"/>
    </location>
</feature>
<evidence type="ECO:0000256" key="8">
    <source>
        <dbReference type="ARBA" id="ARBA00022691"/>
    </source>
</evidence>
<feature type="compositionally biased region" description="Polar residues" evidence="17">
    <location>
        <begin position="36"/>
        <end position="47"/>
    </location>
</feature>
<dbReference type="SMART" id="SM01291">
    <property type="entry name" value="N-SET"/>
    <property type="match status" value="1"/>
</dbReference>
<organism evidence="20 21">
    <name type="scientific">Rhizodiscina lignyota</name>
    <dbReference type="NCBI Taxonomy" id="1504668"/>
    <lineage>
        <taxon>Eukaryota</taxon>
        <taxon>Fungi</taxon>
        <taxon>Dikarya</taxon>
        <taxon>Ascomycota</taxon>
        <taxon>Pezizomycotina</taxon>
        <taxon>Dothideomycetes</taxon>
        <taxon>Pleosporomycetidae</taxon>
        <taxon>Aulographales</taxon>
        <taxon>Rhizodiscinaceae</taxon>
        <taxon>Rhizodiscina</taxon>
    </lineage>
</organism>
<comment type="function">
    <text evidence="16">Catalytic component of the COMPASS (Set1C) complex that specifically mono-, di- and trimethylates histone H3 to form H3K4me1/2/3. COMPASS recognizes ubiquitinated H2B on one face of the nucleosome which stimulates the methylation of H3 on the opposing face.</text>
</comment>
<proteinExistence type="predicted"/>
<dbReference type="InterPro" id="IPR024657">
    <property type="entry name" value="COMPASS_Set1_N-SET"/>
</dbReference>
<dbReference type="PROSITE" id="PS51572">
    <property type="entry name" value="SAM_MT43_1"/>
    <property type="match status" value="1"/>
</dbReference>
<comment type="catalytic activity">
    <reaction evidence="14">
        <text>N(6)-methyl-L-lysyl(4)-[histone H3] + S-adenosyl-L-methionine = N(6),N(6)-dimethyl-L-lysyl(4)-[histone H3] + S-adenosyl-L-homocysteine + H(+)</text>
        <dbReference type="Rhea" id="RHEA:60268"/>
        <dbReference type="Rhea" id="RHEA-COMP:15540"/>
        <dbReference type="Rhea" id="RHEA-COMP:15543"/>
        <dbReference type="ChEBI" id="CHEBI:15378"/>
        <dbReference type="ChEBI" id="CHEBI:57856"/>
        <dbReference type="ChEBI" id="CHEBI:59789"/>
        <dbReference type="ChEBI" id="CHEBI:61929"/>
        <dbReference type="ChEBI" id="CHEBI:61976"/>
    </reaction>
</comment>
<feature type="region of interest" description="Disordered" evidence="17">
    <location>
        <begin position="1061"/>
        <end position="1080"/>
    </location>
</feature>
<comment type="caution">
    <text evidence="20">The sequence shown here is derived from an EMBL/GenBank/DDBJ whole genome shotgun (WGS) entry which is preliminary data.</text>
</comment>
<feature type="region of interest" description="Disordered" evidence="17">
    <location>
        <begin position="644"/>
        <end position="691"/>
    </location>
</feature>
<feature type="compositionally biased region" description="Basic and acidic residues" evidence="17">
    <location>
        <begin position="1061"/>
        <end position="1075"/>
    </location>
</feature>
<dbReference type="Gene3D" id="3.30.70.330">
    <property type="match status" value="1"/>
</dbReference>
<dbReference type="InterPro" id="IPR044570">
    <property type="entry name" value="Set1-like"/>
</dbReference>
<evidence type="ECO:0000256" key="2">
    <source>
        <dbReference type="ARBA" id="ARBA00004286"/>
    </source>
</evidence>
<dbReference type="PROSITE" id="PS50280">
    <property type="entry name" value="SET"/>
    <property type="match status" value="1"/>
</dbReference>
<dbReference type="GO" id="GO:0032259">
    <property type="term" value="P:methylation"/>
    <property type="evidence" value="ECO:0007669"/>
    <property type="project" value="UniProtKB-KW"/>
</dbReference>
<dbReference type="PANTHER" id="PTHR45814:SF2">
    <property type="entry name" value="HISTONE-LYSINE N-METHYLTRANSFERASE SETD1"/>
    <property type="match status" value="1"/>
</dbReference>
<reference evidence="20" key="1">
    <citation type="journal article" date="2020" name="Stud. Mycol.">
        <title>101 Dothideomycetes genomes: a test case for predicting lifestyles and emergence of pathogens.</title>
        <authorList>
            <person name="Haridas S."/>
            <person name="Albert R."/>
            <person name="Binder M."/>
            <person name="Bloem J."/>
            <person name="Labutti K."/>
            <person name="Salamov A."/>
            <person name="Andreopoulos B."/>
            <person name="Baker S."/>
            <person name="Barry K."/>
            <person name="Bills G."/>
            <person name="Bluhm B."/>
            <person name="Cannon C."/>
            <person name="Castanera R."/>
            <person name="Culley D."/>
            <person name="Daum C."/>
            <person name="Ezra D."/>
            <person name="Gonzalez J."/>
            <person name="Henrissat B."/>
            <person name="Kuo A."/>
            <person name="Liang C."/>
            <person name="Lipzen A."/>
            <person name="Lutzoni F."/>
            <person name="Magnuson J."/>
            <person name="Mondo S."/>
            <person name="Nolan M."/>
            <person name="Ohm R."/>
            <person name="Pangilinan J."/>
            <person name="Park H.-J."/>
            <person name="Ramirez L."/>
            <person name="Alfaro M."/>
            <person name="Sun H."/>
            <person name="Tritt A."/>
            <person name="Yoshinaga Y."/>
            <person name="Zwiers L.-H."/>
            <person name="Turgeon B."/>
            <person name="Goodwin S."/>
            <person name="Spatafora J."/>
            <person name="Crous P."/>
            <person name="Grigoriev I."/>
        </authorList>
    </citation>
    <scope>NUCLEOTIDE SEQUENCE</scope>
    <source>
        <strain evidence="20">CBS 133067</strain>
    </source>
</reference>
<feature type="domain" description="Post-SET" evidence="19">
    <location>
        <begin position="1257"/>
        <end position="1273"/>
    </location>
</feature>
<evidence type="ECO:0000256" key="4">
    <source>
        <dbReference type="ARBA" id="ARBA00015839"/>
    </source>
</evidence>
<dbReference type="InterPro" id="IPR024636">
    <property type="entry name" value="SET_assoc"/>
</dbReference>
<evidence type="ECO:0000313" key="20">
    <source>
        <dbReference type="EMBL" id="KAF2099210.1"/>
    </source>
</evidence>
<feature type="region of interest" description="Disordered" evidence="17">
    <location>
        <begin position="727"/>
        <end position="770"/>
    </location>
</feature>
<dbReference type="Pfam" id="PF11764">
    <property type="entry name" value="N-SET"/>
    <property type="match status" value="1"/>
</dbReference>
<evidence type="ECO:0000259" key="19">
    <source>
        <dbReference type="PROSITE" id="PS50868"/>
    </source>
</evidence>
<dbReference type="AlphaFoldDB" id="A0A9P4IH63"/>
<comment type="subcellular location">
    <subcellularLocation>
        <location evidence="2">Chromosome</location>
    </subcellularLocation>
    <subcellularLocation>
        <location evidence="1 16">Nucleus</location>
    </subcellularLocation>
</comment>
<evidence type="ECO:0000256" key="5">
    <source>
        <dbReference type="ARBA" id="ARBA00022454"/>
    </source>
</evidence>
<feature type="compositionally biased region" description="Polar residues" evidence="17">
    <location>
        <begin position="1"/>
        <end position="17"/>
    </location>
</feature>
<dbReference type="GO" id="GO:0003676">
    <property type="term" value="F:nucleic acid binding"/>
    <property type="evidence" value="ECO:0007669"/>
    <property type="project" value="InterPro"/>
</dbReference>
<dbReference type="GO" id="GO:0140999">
    <property type="term" value="F:histone H3K4 trimethyltransferase activity"/>
    <property type="evidence" value="ECO:0007669"/>
    <property type="project" value="UniProtKB-EC"/>
</dbReference>
<comment type="function">
    <text evidence="11">Catalytic component of the COMPASS (Set1C) complex that specifically mono-, di- and trimethylates histone H3 to form H3K4me1/2/3. Binds RNAs which might negatively affect its histone methyltransferase activity. COMPASS recognizes ubiquitinated H2B on one face of the nucleosome which stimulates the methylation of H3 on the opposing face.</text>
</comment>
<dbReference type="Proteomes" id="UP000799772">
    <property type="component" value="Unassembled WGS sequence"/>
</dbReference>
<dbReference type="Pfam" id="PF00856">
    <property type="entry name" value="SET"/>
    <property type="match status" value="1"/>
</dbReference>
<evidence type="ECO:0000256" key="3">
    <source>
        <dbReference type="ARBA" id="ARBA00012182"/>
    </source>
</evidence>
<evidence type="ECO:0000256" key="7">
    <source>
        <dbReference type="ARBA" id="ARBA00022679"/>
    </source>
</evidence>
<dbReference type="SUPFAM" id="SSF82199">
    <property type="entry name" value="SET domain"/>
    <property type="match status" value="1"/>
</dbReference>
<dbReference type="GO" id="GO:0005694">
    <property type="term" value="C:chromosome"/>
    <property type="evidence" value="ECO:0007669"/>
    <property type="project" value="UniProtKB-SubCell"/>
</dbReference>